<keyword evidence="1" id="KW-0812">Transmembrane</keyword>
<keyword evidence="3" id="KW-1185">Reference proteome</keyword>
<sequence length="260" mass="27772">MNGHAGRDSLRDLSRGRLPPALEAEVRTHLAGCEGCAAAVENERALDDALARRPRRPAPAELRARLAAMAAGAGPPRPRAPAARRWATRLAAPVAAALAAGLLVFAGLRTHQDRRGLDEARARLRVEAVNDHLRVLKSERPLEVQAGGAHQVKPWFEGRVDFAPDVPDAPGLVLRGGAVGWFHDRDAAVIAYTLRLHKVTLLEFRCAGLPWPAADAPKQQPPHRGYNVFAWKKGELGYALVSDASAADLGAVAKAIAGTL</sequence>
<evidence type="ECO:0008006" key="4">
    <source>
        <dbReference type="Google" id="ProtNLM"/>
    </source>
</evidence>
<dbReference type="InterPro" id="IPR041916">
    <property type="entry name" value="Anti_sigma_zinc_sf"/>
</dbReference>
<protein>
    <recommendedName>
        <fullName evidence="4">Transmembrane anti-sigma factor</fullName>
    </recommendedName>
</protein>
<dbReference type="RefSeq" id="WP_248341782.1">
    <property type="nucleotide sequence ID" value="NZ_AP025592.1"/>
</dbReference>
<evidence type="ECO:0000256" key="1">
    <source>
        <dbReference type="SAM" id="Phobius"/>
    </source>
</evidence>
<dbReference type="Gene3D" id="1.10.10.1320">
    <property type="entry name" value="Anti-sigma factor, zinc-finger domain"/>
    <property type="match status" value="1"/>
</dbReference>
<evidence type="ECO:0000313" key="2">
    <source>
        <dbReference type="EMBL" id="BDG09508.1"/>
    </source>
</evidence>
<keyword evidence="1" id="KW-0472">Membrane</keyword>
<gene>
    <name evidence="2" type="ORF">AMPC_26210</name>
</gene>
<accession>A0ABN6NC34</accession>
<reference evidence="3" key="1">
    <citation type="journal article" date="2022" name="Int. J. Syst. Evol. Microbiol.">
        <title>Anaeromyxobacter oryzae sp. nov., Anaeromyxobacter diazotrophicus sp. nov. and Anaeromyxobacter paludicola sp. nov., isolated from paddy soils.</title>
        <authorList>
            <person name="Itoh H."/>
            <person name="Xu Z."/>
            <person name="Mise K."/>
            <person name="Masuda Y."/>
            <person name="Ushijima N."/>
            <person name="Hayakawa C."/>
            <person name="Shiratori Y."/>
            <person name="Senoo K."/>
        </authorList>
    </citation>
    <scope>NUCLEOTIDE SEQUENCE [LARGE SCALE GENOMIC DNA]</scope>
    <source>
        <strain evidence="3">Red630</strain>
    </source>
</reference>
<dbReference type="Proteomes" id="UP001162734">
    <property type="component" value="Chromosome"/>
</dbReference>
<name>A0ABN6NC34_9BACT</name>
<organism evidence="2 3">
    <name type="scientific">Anaeromyxobacter paludicola</name>
    <dbReference type="NCBI Taxonomy" id="2918171"/>
    <lineage>
        <taxon>Bacteria</taxon>
        <taxon>Pseudomonadati</taxon>
        <taxon>Myxococcota</taxon>
        <taxon>Myxococcia</taxon>
        <taxon>Myxococcales</taxon>
        <taxon>Cystobacterineae</taxon>
        <taxon>Anaeromyxobacteraceae</taxon>
        <taxon>Anaeromyxobacter</taxon>
    </lineage>
</organism>
<proteinExistence type="predicted"/>
<dbReference type="EMBL" id="AP025592">
    <property type="protein sequence ID" value="BDG09508.1"/>
    <property type="molecule type" value="Genomic_DNA"/>
</dbReference>
<feature type="transmembrane region" description="Helical" evidence="1">
    <location>
        <begin position="86"/>
        <end position="108"/>
    </location>
</feature>
<keyword evidence="1" id="KW-1133">Transmembrane helix</keyword>
<evidence type="ECO:0000313" key="3">
    <source>
        <dbReference type="Proteomes" id="UP001162734"/>
    </source>
</evidence>